<gene>
    <name evidence="2" type="ORF">H8L47_10525</name>
</gene>
<keyword evidence="3" id="KW-1185">Reference proteome</keyword>
<dbReference type="EMBL" id="JACOFX010000004">
    <property type="protein sequence ID" value="MBC3908003.1"/>
    <property type="molecule type" value="Genomic_DNA"/>
</dbReference>
<dbReference type="Pfam" id="PF13508">
    <property type="entry name" value="Acetyltransf_7"/>
    <property type="match status" value="1"/>
</dbReference>
<organism evidence="2 3">
    <name type="scientific">Undibacterium umbellatum</name>
    <dbReference type="NCBI Taxonomy" id="2762300"/>
    <lineage>
        <taxon>Bacteria</taxon>
        <taxon>Pseudomonadati</taxon>
        <taxon>Pseudomonadota</taxon>
        <taxon>Betaproteobacteria</taxon>
        <taxon>Burkholderiales</taxon>
        <taxon>Oxalobacteraceae</taxon>
        <taxon>Undibacterium</taxon>
    </lineage>
</organism>
<dbReference type="CDD" id="cd04301">
    <property type="entry name" value="NAT_SF"/>
    <property type="match status" value="1"/>
</dbReference>
<evidence type="ECO:0000259" key="1">
    <source>
        <dbReference type="PROSITE" id="PS51186"/>
    </source>
</evidence>
<comment type="caution">
    <text evidence="2">The sequence shown here is derived from an EMBL/GenBank/DDBJ whole genome shotgun (WGS) entry which is preliminary data.</text>
</comment>
<dbReference type="InterPro" id="IPR016181">
    <property type="entry name" value="Acyl_CoA_acyltransferase"/>
</dbReference>
<evidence type="ECO:0000313" key="3">
    <source>
        <dbReference type="Proteomes" id="UP000646911"/>
    </source>
</evidence>
<evidence type="ECO:0000313" key="2">
    <source>
        <dbReference type="EMBL" id="MBC3908003.1"/>
    </source>
</evidence>
<protein>
    <submittedName>
        <fullName evidence="2">GNAT family N-acetyltransferase</fullName>
    </submittedName>
</protein>
<feature type="domain" description="N-acetyltransferase" evidence="1">
    <location>
        <begin position="1"/>
        <end position="148"/>
    </location>
</feature>
<dbReference type="PROSITE" id="PS51186">
    <property type="entry name" value="GNAT"/>
    <property type="match status" value="1"/>
</dbReference>
<dbReference type="Proteomes" id="UP000646911">
    <property type="component" value="Unassembled WGS sequence"/>
</dbReference>
<reference evidence="2 3" key="1">
    <citation type="submission" date="2020-08" db="EMBL/GenBank/DDBJ databases">
        <title>Novel species isolated from subtropical streams in China.</title>
        <authorList>
            <person name="Lu H."/>
        </authorList>
    </citation>
    <scope>NUCLEOTIDE SEQUENCE [LARGE SCALE GENOMIC DNA]</scope>
    <source>
        <strain evidence="2 3">NL8W</strain>
    </source>
</reference>
<dbReference type="Gene3D" id="3.40.630.30">
    <property type="match status" value="1"/>
</dbReference>
<accession>A0ABR6Z8K5</accession>
<name>A0ABR6Z8K5_9BURK</name>
<sequence length="148" mass="16353">MNIRPYLPSDWERLCVIHDAARVFELQAAGLMDAFLTLEQTGENEGLFDGALVVAEVHGQVQGFAGWSEDELTWLYVDPAMFKQGIGRQLLRHAIAALDGKLDTEVLEGNEAALALYLSEGFKVHSRSEGKLVGNETFAATGYVLRRE</sequence>
<dbReference type="SUPFAM" id="SSF55729">
    <property type="entry name" value="Acyl-CoA N-acyltransferases (Nat)"/>
    <property type="match status" value="1"/>
</dbReference>
<dbReference type="RefSeq" id="WP_186953557.1">
    <property type="nucleotide sequence ID" value="NZ_JACOFX010000004.1"/>
</dbReference>
<dbReference type="InterPro" id="IPR000182">
    <property type="entry name" value="GNAT_dom"/>
</dbReference>
<proteinExistence type="predicted"/>